<keyword evidence="1 3" id="KW-0597">Phosphoprotein</keyword>
<dbReference type="InterPro" id="IPR036388">
    <property type="entry name" value="WH-like_DNA-bd_sf"/>
</dbReference>
<dbReference type="Gene3D" id="3.40.50.2300">
    <property type="match status" value="1"/>
</dbReference>
<accession>A0ABM5N8G1</accession>
<dbReference type="PROSITE" id="PS50110">
    <property type="entry name" value="RESPONSE_REGULATORY"/>
    <property type="match status" value="1"/>
</dbReference>
<evidence type="ECO:0000313" key="6">
    <source>
        <dbReference type="EMBL" id="AFK05747.1"/>
    </source>
</evidence>
<dbReference type="SMART" id="SM00448">
    <property type="entry name" value="REC"/>
    <property type="match status" value="1"/>
</dbReference>
<dbReference type="CDD" id="cd17535">
    <property type="entry name" value="REC_NarL-like"/>
    <property type="match status" value="1"/>
</dbReference>
<dbReference type="PANTHER" id="PTHR43214">
    <property type="entry name" value="TWO-COMPONENT RESPONSE REGULATOR"/>
    <property type="match status" value="1"/>
</dbReference>
<dbReference type="InterPro" id="IPR000792">
    <property type="entry name" value="Tscrpt_reg_LuxR_C"/>
</dbReference>
<dbReference type="InterPro" id="IPR001789">
    <property type="entry name" value="Sig_transdc_resp-reg_receiver"/>
</dbReference>
<feature type="domain" description="HTH luxR-type" evidence="4">
    <location>
        <begin position="141"/>
        <end position="206"/>
    </location>
</feature>
<evidence type="ECO:0000256" key="2">
    <source>
        <dbReference type="ARBA" id="ARBA00023125"/>
    </source>
</evidence>
<reference evidence="6 7" key="1">
    <citation type="submission" date="2011-07" db="EMBL/GenBank/DDBJ databases">
        <title>The complete genome of plasmid 5 of Emticicia oligotrophica DSM 17448.</title>
        <authorList>
            <consortium name="US DOE Joint Genome Institute (JGI-PGF)"/>
            <person name="Lucas S."/>
            <person name="Han J."/>
            <person name="Lapidus A."/>
            <person name="Bruce D."/>
            <person name="Goodwin L."/>
            <person name="Pitluck S."/>
            <person name="Peters L."/>
            <person name="Kyrpides N."/>
            <person name="Mavromatis K."/>
            <person name="Ivanova N."/>
            <person name="Ovchinnikova G."/>
            <person name="Teshima H."/>
            <person name="Detter J.C."/>
            <person name="Tapia R."/>
            <person name="Han C."/>
            <person name="Land M."/>
            <person name="Hauser L."/>
            <person name="Markowitz V."/>
            <person name="Cheng J.-F."/>
            <person name="Hugenholtz P."/>
            <person name="Woyke T."/>
            <person name="Wu D."/>
            <person name="Tindall B."/>
            <person name="Pomrenke H."/>
            <person name="Brambilla E."/>
            <person name="Klenk H.-P."/>
            <person name="Eisen J.A."/>
        </authorList>
    </citation>
    <scope>NUCLEOTIDE SEQUENCE [LARGE SCALE GENOMIC DNA]</scope>
    <source>
        <strain evidence="7">DSM 17448 / GPTSA100-15</strain>
        <plasmid evidence="6 7">pEMTOL05</plasmid>
    </source>
</reference>
<dbReference type="SMART" id="SM00421">
    <property type="entry name" value="HTH_LUXR"/>
    <property type="match status" value="1"/>
</dbReference>
<evidence type="ECO:0000256" key="3">
    <source>
        <dbReference type="PROSITE-ProRule" id="PRU00169"/>
    </source>
</evidence>
<dbReference type="Gene3D" id="1.10.10.10">
    <property type="entry name" value="Winged helix-like DNA-binding domain superfamily/Winged helix DNA-binding domain"/>
    <property type="match status" value="1"/>
</dbReference>
<dbReference type="PANTHER" id="PTHR43214:SF43">
    <property type="entry name" value="TWO-COMPONENT RESPONSE REGULATOR"/>
    <property type="match status" value="1"/>
</dbReference>
<evidence type="ECO:0000259" key="4">
    <source>
        <dbReference type="PROSITE" id="PS50043"/>
    </source>
</evidence>
<organism evidence="6 7">
    <name type="scientific">Emticicia oligotrophica (strain DSM 17448 / CIP 109782 / MTCC 6937 / GPTSA100-15)</name>
    <dbReference type="NCBI Taxonomy" id="929562"/>
    <lineage>
        <taxon>Bacteria</taxon>
        <taxon>Pseudomonadati</taxon>
        <taxon>Bacteroidota</taxon>
        <taxon>Cytophagia</taxon>
        <taxon>Cytophagales</taxon>
        <taxon>Leadbetterellaceae</taxon>
        <taxon>Emticicia</taxon>
    </lineage>
</organism>
<keyword evidence="7" id="KW-1185">Reference proteome</keyword>
<evidence type="ECO:0000313" key="7">
    <source>
        <dbReference type="Proteomes" id="UP000002875"/>
    </source>
</evidence>
<geneLocation type="plasmid" evidence="6 7">
    <name>pEMTOL05</name>
</geneLocation>
<dbReference type="CDD" id="cd06170">
    <property type="entry name" value="LuxR_C_like"/>
    <property type="match status" value="1"/>
</dbReference>
<name>A0ABM5N8G1_EMTOG</name>
<evidence type="ECO:0000259" key="5">
    <source>
        <dbReference type="PROSITE" id="PS50110"/>
    </source>
</evidence>
<dbReference type="EMBL" id="CP002966">
    <property type="protein sequence ID" value="AFK05747.1"/>
    <property type="molecule type" value="Genomic_DNA"/>
</dbReference>
<dbReference type="InterPro" id="IPR016032">
    <property type="entry name" value="Sig_transdc_resp-reg_C-effctor"/>
</dbReference>
<evidence type="ECO:0000256" key="1">
    <source>
        <dbReference type="ARBA" id="ARBA00022553"/>
    </source>
</evidence>
<protein>
    <submittedName>
        <fullName evidence="6">Two component transcriptional regulator, LuxR family</fullName>
    </submittedName>
</protein>
<dbReference type="InterPro" id="IPR011006">
    <property type="entry name" value="CheY-like_superfamily"/>
</dbReference>
<keyword evidence="2" id="KW-0238">DNA-binding</keyword>
<feature type="modified residue" description="4-aspartylphosphate" evidence="3">
    <location>
        <position position="54"/>
    </location>
</feature>
<dbReference type="InterPro" id="IPR058245">
    <property type="entry name" value="NreC/VraR/RcsB-like_REC"/>
</dbReference>
<dbReference type="Proteomes" id="UP000002875">
    <property type="component" value="Plasmid pEMTOL05"/>
</dbReference>
<dbReference type="PROSITE" id="PS50043">
    <property type="entry name" value="HTH_LUXR_2"/>
    <property type="match status" value="1"/>
</dbReference>
<proteinExistence type="predicted"/>
<gene>
    <name evidence="6" type="ordered locus">Emtol_0013</name>
</gene>
<feature type="domain" description="Response regulatory" evidence="5">
    <location>
        <begin position="3"/>
        <end position="119"/>
    </location>
</feature>
<dbReference type="RefSeq" id="WP_015026413.1">
    <property type="nucleotide sequence ID" value="NC_018745.1"/>
</dbReference>
<keyword evidence="6" id="KW-0614">Plasmid</keyword>
<dbReference type="SUPFAM" id="SSF46894">
    <property type="entry name" value="C-terminal effector domain of the bipartite response regulators"/>
    <property type="match status" value="1"/>
</dbReference>
<dbReference type="Pfam" id="PF00072">
    <property type="entry name" value="Response_reg"/>
    <property type="match status" value="1"/>
</dbReference>
<dbReference type="InterPro" id="IPR039420">
    <property type="entry name" value="WalR-like"/>
</dbReference>
<dbReference type="PROSITE" id="PS00622">
    <property type="entry name" value="HTH_LUXR_1"/>
    <property type="match status" value="1"/>
</dbReference>
<dbReference type="Pfam" id="PF00196">
    <property type="entry name" value="GerE"/>
    <property type="match status" value="1"/>
</dbReference>
<dbReference type="PRINTS" id="PR00038">
    <property type="entry name" value="HTHLUXR"/>
</dbReference>
<sequence>MINIILIDDHIIFGEGITNLLSLNQNFNFIGFYSKTEGLDEIFENNRIDVVLLDVSVIPINGIDYCKYIKTKFHNPKVLFFTMHFDDLIIGRAMKAGANGFITKNNTKDVLFEGIEQIMNGNIFYSPDVEKILLKQYKHEEMKGLPILSSREKEVLELIILGKTSHEIADKLFISTKTVEFHRSNLLIKFDAKNVVDLTREAIKMGIVKINN</sequence>
<dbReference type="SUPFAM" id="SSF52172">
    <property type="entry name" value="CheY-like"/>
    <property type="match status" value="1"/>
</dbReference>